<organism evidence="1 2">
    <name type="scientific">Oceanobacillus luteolus</name>
    <dbReference type="NCBI Taxonomy" id="1274358"/>
    <lineage>
        <taxon>Bacteria</taxon>
        <taxon>Bacillati</taxon>
        <taxon>Bacillota</taxon>
        <taxon>Bacilli</taxon>
        <taxon>Bacillales</taxon>
        <taxon>Bacillaceae</taxon>
        <taxon>Oceanobacillus</taxon>
    </lineage>
</organism>
<keyword evidence="2" id="KW-1185">Reference proteome</keyword>
<evidence type="ECO:0000313" key="2">
    <source>
        <dbReference type="Proteomes" id="UP001597221"/>
    </source>
</evidence>
<dbReference type="EMBL" id="JBHUDE010000133">
    <property type="protein sequence ID" value="MFD1608786.1"/>
    <property type="molecule type" value="Genomic_DNA"/>
</dbReference>
<proteinExistence type="predicted"/>
<protein>
    <submittedName>
        <fullName evidence="1">Uncharacterized protein</fullName>
    </submittedName>
</protein>
<dbReference type="RefSeq" id="WP_379598200.1">
    <property type="nucleotide sequence ID" value="NZ_JBHUDE010000133.1"/>
</dbReference>
<dbReference type="Proteomes" id="UP001597221">
    <property type="component" value="Unassembled WGS sequence"/>
</dbReference>
<gene>
    <name evidence="1" type="ORF">ACFSBH_14265</name>
</gene>
<comment type="caution">
    <text evidence="1">The sequence shown here is derived from an EMBL/GenBank/DDBJ whole genome shotgun (WGS) entry which is preliminary data.</text>
</comment>
<accession>A0ABW4HTB9</accession>
<sequence length="48" mass="5248">MEKYEAVTDLEKDLPPITAMTDATVVLFFVDMAAPMTLDGTISGIQKE</sequence>
<reference evidence="2" key="1">
    <citation type="journal article" date="2019" name="Int. J. Syst. Evol. Microbiol.">
        <title>The Global Catalogue of Microorganisms (GCM) 10K type strain sequencing project: providing services to taxonomists for standard genome sequencing and annotation.</title>
        <authorList>
            <consortium name="The Broad Institute Genomics Platform"/>
            <consortium name="The Broad Institute Genome Sequencing Center for Infectious Disease"/>
            <person name="Wu L."/>
            <person name="Ma J."/>
        </authorList>
    </citation>
    <scope>NUCLEOTIDE SEQUENCE [LARGE SCALE GENOMIC DNA]</scope>
    <source>
        <strain evidence="2">CGMCC 1.12376</strain>
    </source>
</reference>
<name>A0ABW4HTB9_9BACI</name>
<evidence type="ECO:0000313" key="1">
    <source>
        <dbReference type="EMBL" id="MFD1608786.1"/>
    </source>
</evidence>